<sequence length="428" mass="43219">MNMRVCHTCMRNSLNLGFHGGRSSRVHRVNRVHRSRVPVSRGPSAAAASLGTCFQACGSGLEVVALAAASLASQKLAQTTKGALLGAPVIALALGAAFTSIGMPAGSAFANAVVFDACLPMAVALVLLGADVRDFERAEVTRAMGTFAVGAVGTVVGTLVAWKVVGHAMGTLGAMIASCLCASYVGGSLNFAACAQCVGLEATEQGGAIVAAAMAADNICMAAFFVILGLIPCSDEATKQDDAPSNSNTDFDENKTTWKSVGTAVLLAIGVSLMSKTLADAAGLGAASLAISAFVAGAVAAACAHFNVSLSGGAPIGDALMLVFFAALGAAADVRRVAAAGSALILFIVIQLLVHLACTLAVGTWLRMPRRHLLLASNANVGGPATAAAFASARRWPSLVRVGVFMGTMGYMLGTPVGVAVYNIFVNK</sequence>
<protein>
    <recommendedName>
        <fullName evidence="4">DUF819 protein</fullName>
    </recommendedName>
</protein>
<evidence type="ECO:0008006" key="4">
    <source>
        <dbReference type="Google" id="ProtNLM"/>
    </source>
</evidence>
<evidence type="ECO:0000313" key="3">
    <source>
        <dbReference type="Proteomes" id="UP000660262"/>
    </source>
</evidence>
<keyword evidence="3" id="KW-1185">Reference proteome</keyword>
<dbReference type="Pfam" id="PF05684">
    <property type="entry name" value="DUF819"/>
    <property type="match status" value="1"/>
</dbReference>
<keyword evidence="1" id="KW-0472">Membrane</keyword>
<organism evidence="2 3">
    <name type="scientific">Pycnococcus provasolii</name>
    <dbReference type="NCBI Taxonomy" id="41880"/>
    <lineage>
        <taxon>Eukaryota</taxon>
        <taxon>Viridiplantae</taxon>
        <taxon>Chlorophyta</taxon>
        <taxon>Pseudoscourfieldiophyceae</taxon>
        <taxon>Pseudoscourfieldiales</taxon>
        <taxon>Pycnococcaceae</taxon>
        <taxon>Pycnococcus</taxon>
    </lineage>
</organism>
<name>A0A830HT56_9CHLO</name>
<feature type="transmembrane region" description="Helical" evidence="1">
    <location>
        <begin position="174"/>
        <end position="195"/>
    </location>
</feature>
<feature type="transmembrane region" description="Helical" evidence="1">
    <location>
        <begin position="314"/>
        <end position="332"/>
    </location>
</feature>
<proteinExistence type="predicted"/>
<feature type="transmembrane region" description="Helical" evidence="1">
    <location>
        <begin position="372"/>
        <end position="391"/>
    </location>
</feature>
<dbReference type="OrthoDB" id="567432at2759"/>
<gene>
    <name evidence="2" type="ORF">PPROV_000940700</name>
</gene>
<keyword evidence="1" id="KW-0812">Transmembrane</keyword>
<reference evidence="2" key="1">
    <citation type="submission" date="2020-10" db="EMBL/GenBank/DDBJ databases">
        <title>Unveiling of a novel bifunctional photoreceptor, Dualchrome1, isolated from a cosmopolitan green alga.</title>
        <authorList>
            <person name="Suzuki S."/>
            <person name="Kawachi M."/>
        </authorList>
    </citation>
    <scope>NUCLEOTIDE SEQUENCE</scope>
    <source>
        <strain evidence="2">NIES 2893</strain>
    </source>
</reference>
<dbReference type="AlphaFoldDB" id="A0A830HT56"/>
<comment type="caution">
    <text evidence="2">The sequence shown here is derived from an EMBL/GenBank/DDBJ whole genome shotgun (WGS) entry which is preliminary data.</text>
</comment>
<dbReference type="EMBL" id="BNJQ01000030">
    <property type="protein sequence ID" value="GHP10676.1"/>
    <property type="molecule type" value="Genomic_DNA"/>
</dbReference>
<feature type="transmembrane region" description="Helical" evidence="1">
    <location>
        <begin position="344"/>
        <end position="366"/>
    </location>
</feature>
<feature type="transmembrane region" description="Helical" evidence="1">
    <location>
        <begin position="108"/>
        <end position="128"/>
    </location>
</feature>
<dbReference type="PANTHER" id="PTHR34289:SF8">
    <property type="entry name" value="DUF819 DOMAIN-CONTAINING PROTEIN"/>
    <property type="match status" value="1"/>
</dbReference>
<accession>A0A830HT56</accession>
<evidence type="ECO:0000313" key="2">
    <source>
        <dbReference type="EMBL" id="GHP10676.1"/>
    </source>
</evidence>
<keyword evidence="1" id="KW-1133">Transmembrane helix</keyword>
<dbReference type="Proteomes" id="UP000660262">
    <property type="component" value="Unassembled WGS sequence"/>
</dbReference>
<evidence type="ECO:0000256" key="1">
    <source>
        <dbReference type="SAM" id="Phobius"/>
    </source>
</evidence>
<feature type="transmembrane region" description="Helical" evidence="1">
    <location>
        <begin position="207"/>
        <end position="231"/>
    </location>
</feature>
<feature type="transmembrane region" description="Helical" evidence="1">
    <location>
        <begin position="403"/>
        <end position="425"/>
    </location>
</feature>
<dbReference type="PANTHER" id="PTHR34289">
    <property type="entry name" value="PROTEIN, PUTATIVE (DUF819)-RELATED"/>
    <property type="match status" value="1"/>
</dbReference>
<dbReference type="InterPro" id="IPR008537">
    <property type="entry name" value="DUF819"/>
</dbReference>
<feature type="transmembrane region" description="Helical" evidence="1">
    <location>
        <begin position="286"/>
        <end position="308"/>
    </location>
</feature>
<feature type="transmembrane region" description="Helical" evidence="1">
    <location>
        <begin position="140"/>
        <end position="162"/>
    </location>
</feature>
<feature type="transmembrane region" description="Helical" evidence="1">
    <location>
        <begin position="83"/>
        <end position="102"/>
    </location>
</feature>